<evidence type="ECO:0000313" key="6">
    <source>
        <dbReference type="EMBL" id="MCO8271466.1"/>
    </source>
</evidence>
<dbReference type="CDD" id="cd04301">
    <property type="entry name" value="NAT_SF"/>
    <property type="match status" value="1"/>
</dbReference>
<feature type="active site" description="Proton acceptor; via carboxylate" evidence="4">
    <location>
        <position position="406"/>
    </location>
</feature>
<dbReference type="EMBL" id="JAMYJR010000012">
    <property type="protein sequence ID" value="MCO8271466.1"/>
    <property type="molecule type" value="Genomic_DNA"/>
</dbReference>
<comment type="subunit">
    <text evidence="4">Homohexamer; trimer of dimers.</text>
</comment>
<dbReference type="NCBIfam" id="NF002367">
    <property type="entry name" value="PRK01346.1-4"/>
    <property type="match status" value="1"/>
</dbReference>
<feature type="binding site" evidence="4">
    <location>
        <begin position="90"/>
        <end position="95"/>
    </location>
    <ligand>
        <name>acetyl-CoA</name>
        <dbReference type="ChEBI" id="CHEBI:57288"/>
    </ligand>
</feature>
<dbReference type="SUPFAM" id="SSF55729">
    <property type="entry name" value="Acyl-CoA N-acyltransferases (Nat)"/>
    <property type="match status" value="1"/>
</dbReference>
<dbReference type="Pfam" id="PF13527">
    <property type="entry name" value="Acetyltransf_9"/>
    <property type="match status" value="1"/>
</dbReference>
<keyword evidence="7" id="KW-1185">Reference proteome</keyword>
<evidence type="ECO:0000256" key="2">
    <source>
        <dbReference type="ARBA" id="ARBA00022679"/>
    </source>
</evidence>
<feature type="binding site" evidence="4">
    <location>
        <begin position="119"/>
        <end position="120"/>
    </location>
    <ligand>
        <name>acetyl-CoA</name>
        <dbReference type="ChEBI" id="CHEBI:57288"/>
    </ligand>
</feature>
<keyword evidence="2 4" id="KW-0808">Transferase</keyword>
<dbReference type="HAMAP" id="MF_01812">
    <property type="entry name" value="Eis"/>
    <property type="match status" value="1"/>
</dbReference>
<dbReference type="InterPro" id="IPR041380">
    <property type="entry name" value="Acetyltransf_17"/>
</dbReference>
<dbReference type="InterPro" id="IPR000182">
    <property type="entry name" value="GNAT_dom"/>
</dbReference>
<comment type="caution">
    <text evidence="6">The sequence shown here is derived from an EMBL/GenBank/DDBJ whole genome shotgun (WGS) entry which is preliminary data.</text>
</comment>
<protein>
    <submittedName>
        <fullName evidence="6">GNAT family N-acetyltransferase</fullName>
    </submittedName>
</protein>
<dbReference type="Gene3D" id="3.40.630.30">
    <property type="match status" value="2"/>
</dbReference>
<keyword evidence="3 4" id="KW-0012">Acyltransferase</keyword>
<accession>A0ABT1DNY7</accession>
<name>A0ABT1DNY7_9ACTN</name>
<evidence type="ECO:0000313" key="7">
    <source>
        <dbReference type="Proteomes" id="UP001523369"/>
    </source>
</evidence>
<reference evidence="6 7" key="1">
    <citation type="submission" date="2022-06" db="EMBL/GenBank/DDBJ databases">
        <title>New Species of the Genus Actinoplanes, ActinopZanes ferrugineus.</title>
        <authorList>
            <person name="Ding P."/>
        </authorList>
    </citation>
    <scope>NUCLEOTIDE SEQUENCE [LARGE SCALE GENOMIC DNA]</scope>
    <source>
        <strain evidence="6 7">TRM88003</strain>
    </source>
</reference>
<evidence type="ECO:0000256" key="1">
    <source>
        <dbReference type="ARBA" id="ARBA00009213"/>
    </source>
</evidence>
<dbReference type="Pfam" id="PF17668">
    <property type="entry name" value="Acetyltransf_17"/>
    <property type="match status" value="1"/>
</dbReference>
<feature type="domain" description="N-acetyltransferase" evidence="5">
    <location>
        <begin position="5"/>
        <end position="150"/>
    </location>
</feature>
<dbReference type="Pfam" id="PF13530">
    <property type="entry name" value="SCP2_2"/>
    <property type="match status" value="1"/>
</dbReference>
<dbReference type="Proteomes" id="UP001523369">
    <property type="component" value="Unassembled WGS sequence"/>
</dbReference>
<dbReference type="PROSITE" id="PS51186">
    <property type="entry name" value="GNAT"/>
    <property type="match status" value="1"/>
</dbReference>
<dbReference type="InterPro" id="IPR036527">
    <property type="entry name" value="SCP2_sterol-bd_dom_sf"/>
</dbReference>
<proteinExistence type="inferred from homology"/>
<evidence type="ECO:0000256" key="4">
    <source>
        <dbReference type="HAMAP-Rule" id="MF_01812"/>
    </source>
</evidence>
<dbReference type="RefSeq" id="WP_253237592.1">
    <property type="nucleotide sequence ID" value="NZ_JAMYJR010000012.1"/>
</dbReference>
<dbReference type="PANTHER" id="PTHR37817:SF1">
    <property type="entry name" value="N-ACETYLTRANSFERASE EIS"/>
    <property type="match status" value="1"/>
</dbReference>
<dbReference type="InterPro" id="IPR051554">
    <property type="entry name" value="Acetyltransferase_Eis"/>
</dbReference>
<organism evidence="6 7">
    <name type="scientific">Paractinoplanes aksuensis</name>
    <dbReference type="NCBI Taxonomy" id="2939490"/>
    <lineage>
        <taxon>Bacteria</taxon>
        <taxon>Bacillati</taxon>
        <taxon>Actinomycetota</taxon>
        <taxon>Actinomycetes</taxon>
        <taxon>Micromonosporales</taxon>
        <taxon>Micromonosporaceae</taxon>
        <taxon>Paractinoplanes</taxon>
    </lineage>
</organism>
<feature type="active site" description="Proton donor" evidence="4">
    <location>
        <position position="124"/>
    </location>
</feature>
<feature type="binding site" evidence="4">
    <location>
        <begin position="82"/>
        <end position="84"/>
    </location>
    <ligand>
        <name>acetyl-CoA</name>
        <dbReference type="ChEBI" id="CHEBI:57288"/>
    </ligand>
</feature>
<evidence type="ECO:0000259" key="5">
    <source>
        <dbReference type="PROSITE" id="PS51186"/>
    </source>
</evidence>
<dbReference type="PANTHER" id="PTHR37817">
    <property type="entry name" value="N-ACETYLTRANSFERASE EIS"/>
    <property type="match status" value="1"/>
</dbReference>
<dbReference type="SUPFAM" id="SSF55718">
    <property type="entry name" value="SCP-like"/>
    <property type="match status" value="1"/>
</dbReference>
<dbReference type="Gene3D" id="3.30.1050.10">
    <property type="entry name" value="SCP2 sterol-binding domain"/>
    <property type="match status" value="1"/>
</dbReference>
<dbReference type="InterPro" id="IPR022902">
    <property type="entry name" value="NAcTrfase_Eis"/>
</dbReference>
<comment type="similarity">
    <text evidence="1 4">Belongs to the acetyltransferase Eis family.</text>
</comment>
<dbReference type="InterPro" id="IPR016181">
    <property type="entry name" value="Acyl_CoA_acyltransferase"/>
</dbReference>
<sequence length="406" mass="44683">MFESVSLRAATEDDRRGIADLLLFLFHEHGTDDQLDLEMKIIEPGRSVVAIDEGTIVGNAAVQSRDLTVPGAVIPAAHVTGVGVAPTHRRRGLLTAMMRRQLADIAAAGREPVAALWASETAIYPRYGYGPAADRLRFDIRSREVKVTGPAAPPGKFRLIDPEAARAELVAIHDELRIHRVGWSSRPDYWWDYLLADIEPFRDGATPQRGVVYETADGPAGYALWRIKEGWDSYGPAAQVLVNELVAGHPGVYAELWKFLLATDLTRTVKYDFAGLDEPLQYMVDEPRKLAPRYADALWIRLVDLPAALEARRYATPVDVVFEVTDPVLEANAGRWRLIGDKDKASCVRTDDAPDFACTVTELGAAYLGGTTLAALATAGRIEQFTANLPSTAFQWYRLPGALEVF</sequence>
<evidence type="ECO:0000256" key="3">
    <source>
        <dbReference type="ARBA" id="ARBA00023315"/>
    </source>
</evidence>
<dbReference type="InterPro" id="IPR025559">
    <property type="entry name" value="Eis_dom"/>
</dbReference>
<gene>
    <name evidence="6" type="ORF">M1L60_12755</name>
</gene>